<dbReference type="GeneID" id="14407205"/>
<name>L0KVX5_METHD</name>
<gene>
    <name evidence="1" type="ordered locus">Metho_1396</name>
</gene>
<dbReference type="Pfam" id="PF08747">
    <property type="entry name" value="BrxB"/>
    <property type="match status" value="1"/>
</dbReference>
<dbReference type="HOGENOM" id="CLU_101277_0_0_2"/>
<proteinExistence type="predicted"/>
<dbReference type="RefSeq" id="WP_015324773.1">
    <property type="nucleotide sequence ID" value="NC_019977.1"/>
</dbReference>
<dbReference type="Proteomes" id="UP000010866">
    <property type="component" value="Chromosome"/>
</dbReference>
<dbReference type="STRING" id="867904.Metho_1396"/>
<dbReference type="AlphaFoldDB" id="L0KVX5"/>
<accession>L0KVX5</accession>
<evidence type="ECO:0008006" key="3">
    <source>
        <dbReference type="Google" id="ProtNLM"/>
    </source>
</evidence>
<evidence type="ECO:0000313" key="1">
    <source>
        <dbReference type="EMBL" id="AGB49607.1"/>
    </source>
</evidence>
<reference evidence="2" key="1">
    <citation type="submission" date="2012-02" db="EMBL/GenBank/DDBJ databases">
        <title>Complete sequence of chromosome of Methanomethylovorans hollandica DSM 15978.</title>
        <authorList>
            <person name="Lucas S."/>
            <person name="Copeland A."/>
            <person name="Lapidus A."/>
            <person name="Glavina del Rio T."/>
            <person name="Dalin E."/>
            <person name="Tice H."/>
            <person name="Bruce D."/>
            <person name="Goodwin L."/>
            <person name="Pitluck S."/>
            <person name="Peters L."/>
            <person name="Mikhailova N."/>
            <person name="Held B."/>
            <person name="Kyrpides N."/>
            <person name="Mavromatis K."/>
            <person name="Ivanova N."/>
            <person name="Brettin T."/>
            <person name="Detter J.C."/>
            <person name="Han C."/>
            <person name="Larimer F."/>
            <person name="Land M."/>
            <person name="Hauser L."/>
            <person name="Markowitz V."/>
            <person name="Cheng J.-F."/>
            <person name="Hugenholtz P."/>
            <person name="Woyke T."/>
            <person name="Wu D."/>
            <person name="Spring S."/>
            <person name="Schroeder M."/>
            <person name="Brambilla E."/>
            <person name="Klenk H.-P."/>
            <person name="Eisen J.A."/>
        </authorList>
    </citation>
    <scope>NUCLEOTIDE SEQUENCE [LARGE SCALE GENOMIC DNA]</scope>
    <source>
        <strain evidence="2">DSM 15978 / NBRC 107637 / DMS1</strain>
    </source>
</reference>
<sequence>MLPMKLEERLEQLKEQVQSDDFLKSKGLGNEVPFWIFDYPPDKELLIRDTILKINSSLEKRSINVLMLDLYEICLELIENKIKIEQVDQFEKKKGSDELLKKLKLMLKPEILKNAIQAKMEKNGNFQMIFLTGIGKAWPIVRSHSILNNLQPVSGNLPLIAFYPGKYSGFDLSLFGKFKDANYYRAFRLINDGTDP</sequence>
<dbReference type="InterPro" id="IPR014858">
    <property type="entry name" value="BrxB"/>
</dbReference>
<keyword evidence="2" id="KW-1185">Reference proteome</keyword>
<dbReference type="KEGG" id="mhz:Metho_1396"/>
<protein>
    <recommendedName>
        <fullName evidence="3">DUF1788 domain-containing protein</fullName>
    </recommendedName>
</protein>
<dbReference type="EMBL" id="CP003362">
    <property type="protein sequence ID" value="AGB49607.1"/>
    <property type="molecule type" value="Genomic_DNA"/>
</dbReference>
<evidence type="ECO:0000313" key="2">
    <source>
        <dbReference type="Proteomes" id="UP000010866"/>
    </source>
</evidence>
<organism evidence="1 2">
    <name type="scientific">Methanomethylovorans hollandica (strain DSM 15978 / NBRC 107637 / DMS1)</name>
    <dbReference type="NCBI Taxonomy" id="867904"/>
    <lineage>
        <taxon>Archaea</taxon>
        <taxon>Methanobacteriati</taxon>
        <taxon>Methanobacteriota</taxon>
        <taxon>Stenosarchaea group</taxon>
        <taxon>Methanomicrobia</taxon>
        <taxon>Methanosarcinales</taxon>
        <taxon>Methanosarcinaceae</taxon>
        <taxon>Methanomethylovorans</taxon>
    </lineage>
</organism>